<gene>
    <name evidence="2" type="ORF">T459_13403</name>
</gene>
<evidence type="ECO:0000259" key="1">
    <source>
        <dbReference type="PROSITE" id="PS50076"/>
    </source>
</evidence>
<accession>A0A1U8GB71</accession>
<dbReference type="InterPro" id="IPR036869">
    <property type="entry name" value="J_dom_sf"/>
</dbReference>
<sequence length="162" mass="17673">MASSSSSSFLLSTSITSSKLSSASPPPCSVTFHSRPFSVSAAYTTADRATTSSTSTTSTIGTPTSLYEVLGIQTGANFHEIKSAYRKLARVLHPDVVKLQQNSSAEEFIRVQSAYATLSDPEKRANYDRKLFGSRIARPVVSSAGGRSHYPVRRRWETDQCW</sequence>
<dbReference type="InterPro" id="IPR001623">
    <property type="entry name" value="DnaJ_domain"/>
</dbReference>
<dbReference type="Pfam" id="PF00226">
    <property type="entry name" value="DnaJ"/>
    <property type="match status" value="1"/>
</dbReference>
<dbReference type="InterPro" id="IPR018253">
    <property type="entry name" value="DnaJ_domain_CS"/>
</dbReference>
<dbReference type="AlphaFoldDB" id="A0A1U8GB71"/>
<reference evidence="2 3" key="2">
    <citation type="journal article" date="2017" name="Genome Biol.">
        <title>New reference genome sequences of hot pepper reveal the massive evolution of plant disease-resistance genes by retroduplication.</title>
        <authorList>
            <person name="Kim S."/>
            <person name="Park J."/>
            <person name="Yeom S.I."/>
            <person name="Kim Y.M."/>
            <person name="Seo E."/>
            <person name="Kim K.T."/>
            <person name="Kim M.S."/>
            <person name="Lee J.M."/>
            <person name="Cheong K."/>
            <person name="Shin H.S."/>
            <person name="Kim S.B."/>
            <person name="Han K."/>
            <person name="Lee J."/>
            <person name="Park M."/>
            <person name="Lee H.A."/>
            <person name="Lee H.Y."/>
            <person name="Lee Y."/>
            <person name="Oh S."/>
            <person name="Lee J.H."/>
            <person name="Choi E."/>
            <person name="Choi E."/>
            <person name="Lee S.E."/>
            <person name="Jeon J."/>
            <person name="Kim H."/>
            <person name="Choi G."/>
            <person name="Song H."/>
            <person name="Lee J."/>
            <person name="Lee S.C."/>
            <person name="Kwon J.K."/>
            <person name="Lee H.Y."/>
            <person name="Koo N."/>
            <person name="Hong Y."/>
            <person name="Kim R.W."/>
            <person name="Kang W.H."/>
            <person name="Huh J.H."/>
            <person name="Kang B.C."/>
            <person name="Yang T.J."/>
            <person name="Lee Y.H."/>
            <person name="Bennetzen J.L."/>
            <person name="Choi D."/>
        </authorList>
    </citation>
    <scope>NUCLEOTIDE SEQUENCE [LARGE SCALE GENOMIC DNA]</scope>
    <source>
        <strain evidence="3">cv. CM334</strain>
    </source>
</reference>
<feature type="domain" description="J" evidence="1">
    <location>
        <begin position="65"/>
        <end position="131"/>
    </location>
</feature>
<keyword evidence="3" id="KW-1185">Reference proteome</keyword>
<dbReference type="KEGG" id="cann:107866873"/>
<reference evidence="2 3" key="1">
    <citation type="journal article" date="2014" name="Nat. Genet.">
        <title>Genome sequence of the hot pepper provides insights into the evolution of pungency in Capsicum species.</title>
        <authorList>
            <person name="Kim S."/>
            <person name="Park M."/>
            <person name="Yeom S.I."/>
            <person name="Kim Y.M."/>
            <person name="Lee J.M."/>
            <person name="Lee H.A."/>
            <person name="Seo E."/>
            <person name="Choi J."/>
            <person name="Cheong K."/>
            <person name="Kim K.T."/>
            <person name="Jung K."/>
            <person name="Lee G.W."/>
            <person name="Oh S.K."/>
            <person name="Bae C."/>
            <person name="Kim S.B."/>
            <person name="Lee H.Y."/>
            <person name="Kim S.Y."/>
            <person name="Kim M.S."/>
            <person name="Kang B.C."/>
            <person name="Jo Y.D."/>
            <person name="Yang H.B."/>
            <person name="Jeong H.J."/>
            <person name="Kang W.H."/>
            <person name="Kwon J.K."/>
            <person name="Shin C."/>
            <person name="Lim J.Y."/>
            <person name="Park J.H."/>
            <person name="Huh J.H."/>
            <person name="Kim J.S."/>
            <person name="Kim B.D."/>
            <person name="Cohen O."/>
            <person name="Paran I."/>
            <person name="Suh M.C."/>
            <person name="Lee S.B."/>
            <person name="Kim Y.K."/>
            <person name="Shin Y."/>
            <person name="Noh S.J."/>
            <person name="Park J."/>
            <person name="Seo Y.S."/>
            <person name="Kwon S.Y."/>
            <person name="Kim H.A."/>
            <person name="Park J.M."/>
            <person name="Kim H.J."/>
            <person name="Choi S.B."/>
            <person name="Bosland P.W."/>
            <person name="Reeves G."/>
            <person name="Jo S.H."/>
            <person name="Lee B.W."/>
            <person name="Cho H.T."/>
            <person name="Choi H.S."/>
            <person name="Lee M.S."/>
            <person name="Yu Y."/>
            <person name="Do Choi Y."/>
            <person name="Park B.S."/>
            <person name="van Deynze A."/>
            <person name="Ashrafi H."/>
            <person name="Hill T."/>
            <person name="Kim W.T."/>
            <person name="Pai H.S."/>
            <person name="Ahn H.K."/>
            <person name="Yeam I."/>
            <person name="Giovannoni J.J."/>
            <person name="Rose J.K."/>
            <person name="Sorensen I."/>
            <person name="Lee S.J."/>
            <person name="Kim R.W."/>
            <person name="Choi I.Y."/>
            <person name="Choi B.S."/>
            <person name="Lim J.S."/>
            <person name="Lee Y.H."/>
            <person name="Choi D."/>
        </authorList>
    </citation>
    <scope>NUCLEOTIDE SEQUENCE [LARGE SCALE GENOMIC DNA]</scope>
    <source>
        <strain evidence="3">cv. CM334</strain>
    </source>
</reference>
<dbReference type="Gene3D" id="1.10.287.110">
    <property type="entry name" value="DnaJ domain"/>
    <property type="match status" value="1"/>
</dbReference>
<organism evidence="2 3">
    <name type="scientific">Capsicum annuum</name>
    <name type="common">Capsicum pepper</name>
    <dbReference type="NCBI Taxonomy" id="4072"/>
    <lineage>
        <taxon>Eukaryota</taxon>
        <taxon>Viridiplantae</taxon>
        <taxon>Streptophyta</taxon>
        <taxon>Embryophyta</taxon>
        <taxon>Tracheophyta</taxon>
        <taxon>Spermatophyta</taxon>
        <taxon>Magnoliopsida</taxon>
        <taxon>eudicotyledons</taxon>
        <taxon>Gunneridae</taxon>
        <taxon>Pentapetalae</taxon>
        <taxon>asterids</taxon>
        <taxon>lamiids</taxon>
        <taxon>Solanales</taxon>
        <taxon>Solanaceae</taxon>
        <taxon>Solanoideae</taxon>
        <taxon>Capsiceae</taxon>
        <taxon>Capsicum</taxon>
    </lineage>
</organism>
<dbReference type="OrthoDB" id="445556at2759"/>
<dbReference type="PANTHER" id="PTHR44240:SF22">
    <property type="entry name" value="CHAPERONE PROTEIN DNAJ 11, CHLOROPLASTIC-LIKE"/>
    <property type="match status" value="1"/>
</dbReference>
<dbReference type="STRING" id="4072.A0A1U8GB71"/>
<evidence type="ECO:0000313" key="2">
    <source>
        <dbReference type="EMBL" id="PHT84960.1"/>
    </source>
</evidence>
<evidence type="ECO:0000313" key="3">
    <source>
        <dbReference type="Proteomes" id="UP000222542"/>
    </source>
</evidence>
<protein>
    <submittedName>
        <fullName evidence="2">Chaperone protein dnaJ 11, chloroplastic</fullName>
    </submittedName>
</protein>
<dbReference type="SUPFAM" id="SSF46565">
    <property type="entry name" value="Chaperone J-domain"/>
    <property type="match status" value="1"/>
</dbReference>
<comment type="caution">
    <text evidence="2">The sequence shown here is derived from an EMBL/GenBank/DDBJ whole genome shotgun (WGS) entry which is preliminary data.</text>
</comment>
<dbReference type="Proteomes" id="UP000222542">
    <property type="component" value="Unassembled WGS sequence"/>
</dbReference>
<dbReference type="SMART" id="SM00271">
    <property type="entry name" value="DnaJ"/>
    <property type="match status" value="1"/>
</dbReference>
<dbReference type="InterPro" id="IPR052276">
    <property type="entry name" value="Diphthamide-biosynth_chaperone"/>
</dbReference>
<dbReference type="PROSITE" id="PS50076">
    <property type="entry name" value="DNAJ_2"/>
    <property type="match status" value="1"/>
</dbReference>
<dbReference type="SMR" id="A0A1U8GB71"/>
<dbReference type="OMA" id="HISATYT"/>
<dbReference type="Gramene" id="PHT84960">
    <property type="protein sequence ID" value="PHT84960"/>
    <property type="gene ID" value="T459_13403"/>
</dbReference>
<dbReference type="EMBL" id="AYRZ02000004">
    <property type="protein sequence ID" value="PHT84960.1"/>
    <property type="molecule type" value="Genomic_DNA"/>
</dbReference>
<dbReference type="CDD" id="cd06257">
    <property type="entry name" value="DnaJ"/>
    <property type="match status" value="1"/>
</dbReference>
<dbReference type="PANTHER" id="PTHR44240">
    <property type="entry name" value="DNAJ DOMAIN (PROKARYOTIC HEAT SHOCK PROTEIN)-RELATED"/>
    <property type="match status" value="1"/>
</dbReference>
<dbReference type="PROSITE" id="PS00636">
    <property type="entry name" value="DNAJ_1"/>
    <property type="match status" value="1"/>
</dbReference>
<name>A0A1U8GB71_CAPAN</name>
<proteinExistence type="predicted"/>
<dbReference type="GO" id="GO:0009507">
    <property type="term" value="C:chloroplast"/>
    <property type="evidence" value="ECO:0000318"/>
    <property type="project" value="GO_Central"/>
</dbReference>
<dbReference type="PRINTS" id="PR00625">
    <property type="entry name" value="JDOMAIN"/>
</dbReference>